<dbReference type="GO" id="GO:0005576">
    <property type="term" value="C:extracellular region"/>
    <property type="evidence" value="ECO:0007669"/>
    <property type="project" value="InterPro"/>
</dbReference>
<dbReference type="SMART" id="SM00236">
    <property type="entry name" value="fCBD"/>
    <property type="match status" value="1"/>
</dbReference>
<dbReference type="SUPFAM" id="SSF64571">
    <property type="entry name" value="Cellulose docking domain, dockering"/>
    <property type="match status" value="3"/>
</dbReference>
<dbReference type="InterPro" id="IPR009034">
    <property type="entry name" value="Dockerin_dom_fun_sf"/>
</dbReference>
<keyword evidence="3" id="KW-0378">Hydrolase</keyword>
<dbReference type="Pfam" id="PF02013">
    <property type="entry name" value="CBM_10"/>
    <property type="match status" value="1"/>
</dbReference>
<evidence type="ECO:0000259" key="6">
    <source>
        <dbReference type="PROSITE" id="PS51164"/>
    </source>
</evidence>
<dbReference type="EMBL" id="MCFH01000003">
    <property type="protein sequence ID" value="ORX59192.1"/>
    <property type="molecule type" value="Genomic_DNA"/>
</dbReference>
<keyword evidence="1 5" id="KW-0732">Signal</keyword>
<dbReference type="InterPro" id="IPR002883">
    <property type="entry name" value="CBM10/Dockerin_dom"/>
</dbReference>
<comment type="caution">
    <text evidence="8">The sequence shown here is derived from an EMBL/GenBank/DDBJ whole genome shotgun (WGS) entry which is preliminary data.</text>
</comment>
<proteinExistence type="predicted"/>
<feature type="chain" id="PRO_5012869719" description="CBM1 domain-containing protein" evidence="5">
    <location>
        <begin position="18"/>
        <end position="339"/>
    </location>
</feature>
<dbReference type="SUPFAM" id="SSF57180">
    <property type="entry name" value="Cellulose-binding domain"/>
    <property type="match status" value="1"/>
</dbReference>
<evidence type="ECO:0000256" key="4">
    <source>
        <dbReference type="SAM" id="MobiDB-lite"/>
    </source>
</evidence>
<dbReference type="InterPro" id="IPR035971">
    <property type="entry name" value="CBD_sf"/>
</dbReference>
<evidence type="ECO:0000256" key="1">
    <source>
        <dbReference type="ARBA" id="ARBA00022729"/>
    </source>
</evidence>
<evidence type="ECO:0000313" key="9">
    <source>
        <dbReference type="Proteomes" id="UP000193719"/>
    </source>
</evidence>
<accession>A0A1Y1VL95</accession>
<dbReference type="Proteomes" id="UP000193719">
    <property type="component" value="Unassembled WGS sequence"/>
</dbReference>
<feature type="region of interest" description="Disordered" evidence="4">
    <location>
        <begin position="183"/>
        <end position="207"/>
    </location>
</feature>
<dbReference type="PROSITE" id="PS51164">
    <property type="entry name" value="CBM1_2"/>
    <property type="match status" value="1"/>
</dbReference>
<gene>
    <name evidence="8" type="ORF">BCR36DRAFT_408711</name>
</gene>
<dbReference type="Gene3D" id="3.90.1220.10">
    <property type="entry name" value="Cellulose docking domain, dockering"/>
    <property type="match status" value="3"/>
</dbReference>
<evidence type="ECO:0000256" key="3">
    <source>
        <dbReference type="ARBA" id="ARBA00022801"/>
    </source>
</evidence>
<reference evidence="8 9" key="2">
    <citation type="submission" date="2016-08" db="EMBL/GenBank/DDBJ databases">
        <title>Pervasive Adenine N6-methylation of Active Genes in Fungi.</title>
        <authorList>
            <consortium name="DOE Joint Genome Institute"/>
            <person name="Mondo S.J."/>
            <person name="Dannebaum R.O."/>
            <person name="Kuo R.C."/>
            <person name="Labutti K."/>
            <person name="Haridas S."/>
            <person name="Kuo A."/>
            <person name="Salamov A."/>
            <person name="Ahrendt S.R."/>
            <person name="Lipzen A."/>
            <person name="Sullivan W."/>
            <person name="Andreopoulos W.B."/>
            <person name="Clum A."/>
            <person name="Lindquist E."/>
            <person name="Daum C."/>
            <person name="Ramamoorthy G.K."/>
            <person name="Gryganskyi A."/>
            <person name="Culley D."/>
            <person name="Magnuson J.K."/>
            <person name="James T.Y."/>
            <person name="O'Malley M.A."/>
            <person name="Stajich J.E."/>
            <person name="Spatafora J.W."/>
            <person name="Visel A."/>
            <person name="Grigoriev I.V."/>
        </authorList>
    </citation>
    <scope>NUCLEOTIDE SEQUENCE [LARGE SCALE GENOMIC DNA]</scope>
    <source>
        <strain evidence="9">finn</strain>
    </source>
</reference>
<name>A0A1Y1VL95_9FUNG</name>
<dbReference type="STRING" id="1754191.A0A1Y1VL95"/>
<reference evidence="8 9" key="1">
    <citation type="submission" date="2016-08" db="EMBL/GenBank/DDBJ databases">
        <title>Genomes of anaerobic fungi encode conserved fungal cellulosomes for biomass hydrolysis.</title>
        <authorList>
            <consortium name="DOE Joint Genome Institute"/>
            <person name="Haitjema C.H."/>
            <person name="Gilmore S.P."/>
            <person name="Henske J.K."/>
            <person name="Solomon K.V."/>
            <person name="De Groot R."/>
            <person name="Kuo A."/>
            <person name="Mondo S.J."/>
            <person name="Salamov A.A."/>
            <person name="Labutti K."/>
            <person name="Zhao Z."/>
            <person name="Chiniquy J."/>
            <person name="Barry K."/>
            <person name="Brewer H.M."/>
            <person name="Purvine S.O."/>
            <person name="Wright A.T."/>
            <person name="Boxma B."/>
            <person name="Van Alen T."/>
            <person name="Hackstein J.H."/>
            <person name="Baker S.E."/>
            <person name="Grigoriev I.V."/>
            <person name="O'Malley M.A."/>
        </authorList>
    </citation>
    <scope>NUCLEOTIDE SEQUENCE [LARGE SCALE GENOMIC DNA]</scope>
    <source>
        <strain evidence="9">finn</strain>
    </source>
</reference>
<dbReference type="InterPro" id="IPR000254">
    <property type="entry name" value="CBD"/>
</dbReference>
<evidence type="ECO:0000256" key="2">
    <source>
        <dbReference type="ARBA" id="ARBA00022737"/>
    </source>
</evidence>
<keyword evidence="9" id="KW-1185">Reference proteome</keyword>
<feature type="compositionally biased region" description="Low complexity" evidence="4">
    <location>
        <begin position="106"/>
        <end position="122"/>
    </location>
</feature>
<evidence type="ECO:0008006" key="10">
    <source>
        <dbReference type="Google" id="ProtNLM"/>
    </source>
</evidence>
<dbReference type="PROSITE" id="PS51763">
    <property type="entry name" value="CBM10"/>
    <property type="match status" value="1"/>
</dbReference>
<evidence type="ECO:0000313" key="8">
    <source>
        <dbReference type="EMBL" id="ORX59192.1"/>
    </source>
</evidence>
<feature type="domain" description="CBM10" evidence="7">
    <location>
        <begin position="20"/>
        <end position="57"/>
    </location>
</feature>
<keyword evidence="2" id="KW-0677">Repeat</keyword>
<dbReference type="Pfam" id="PF00734">
    <property type="entry name" value="CBM_1"/>
    <property type="match status" value="1"/>
</dbReference>
<feature type="region of interest" description="Disordered" evidence="4">
    <location>
        <begin position="106"/>
        <end position="125"/>
    </location>
</feature>
<dbReference type="AlphaFoldDB" id="A0A1Y1VL95"/>
<evidence type="ECO:0000259" key="7">
    <source>
        <dbReference type="PROSITE" id="PS51763"/>
    </source>
</evidence>
<dbReference type="GO" id="GO:0005975">
    <property type="term" value="P:carbohydrate metabolic process"/>
    <property type="evidence" value="ECO:0007669"/>
    <property type="project" value="InterPro"/>
</dbReference>
<feature type="domain" description="CBM1" evidence="6">
    <location>
        <begin position="300"/>
        <end position="337"/>
    </location>
</feature>
<feature type="signal peptide" evidence="5">
    <location>
        <begin position="1"/>
        <end position="17"/>
    </location>
</feature>
<sequence>MIRFIVLILFIISYVYADFVCWSRKLGYPCCSEGALVVNVDENGKWGIDKDNWCGILEPEVSSTTTKKASTTTTTKSNITKTTTTTATTTTKITTTKKTTTKKTTTTTTIKSTTKPSSTTTSQPVPTDDCPVLNIGYKCCTDPNAEVVVLDKNGEWSLEKNPETGEYEWCNIRKSNVKTTKTSKTTTTTTTVKSTTKPSSTTTSQPVPTDDCPVLNIGYKCCTDPNAEVVALDKNGEWSLERNPETGEYEWCNIRKSNVKTTKTSKTITTTTTVKSTTKSTTKTTTKTTTTTTNKPEPTSCVDDYDQCGGIGYSGPTCCKSGNSKCVSWSDYYAQCVPN</sequence>
<organism evidence="8 9">
    <name type="scientific">Piromyces finnis</name>
    <dbReference type="NCBI Taxonomy" id="1754191"/>
    <lineage>
        <taxon>Eukaryota</taxon>
        <taxon>Fungi</taxon>
        <taxon>Fungi incertae sedis</taxon>
        <taxon>Chytridiomycota</taxon>
        <taxon>Chytridiomycota incertae sedis</taxon>
        <taxon>Neocallimastigomycetes</taxon>
        <taxon>Neocallimastigales</taxon>
        <taxon>Neocallimastigaceae</taxon>
        <taxon>Piromyces</taxon>
    </lineage>
</organism>
<protein>
    <recommendedName>
        <fullName evidence="10">CBM1 domain-containing protein</fullName>
    </recommendedName>
</protein>
<dbReference type="GO" id="GO:0030248">
    <property type="term" value="F:cellulose binding"/>
    <property type="evidence" value="ECO:0007669"/>
    <property type="project" value="InterPro"/>
</dbReference>
<dbReference type="GO" id="GO:0016787">
    <property type="term" value="F:hydrolase activity"/>
    <property type="evidence" value="ECO:0007669"/>
    <property type="project" value="UniProtKB-KW"/>
</dbReference>
<dbReference type="OrthoDB" id="2425929at2759"/>
<evidence type="ECO:0000256" key="5">
    <source>
        <dbReference type="SAM" id="SignalP"/>
    </source>
</evidence>